<feature type="domain" description="HTH lysR-type" evidence="5">
    <location>
        <begin position="5"/>
        <end position="62"/>
    </location>
</feature>
<dbReference type="PANTHER" id="PTHR30126:SF98">
    <property type="entry name" value="HTH-TYPE TRANSCRIPTIONAL ACTIVATOR BAUR"/>
    <property type="match status" value="1"/>
</dbReference>
<dbReference type="SUPFAM" id="SSF53850">
    <property type="entry name" value="Periplasmic binding protein-like II"/>
    <property type="match status" value="1"/>
</dbReference>
<gene>
    <name evidence="6" type="ORF">QU24_07230</name>
</gene>
<dbReference type="Proteomes" id="UP000030853">
    <property type="component" value="Unassembled WGS sequence"/>
</dbReference>
<protein>
    <submittedName>
        <fullName evidence="6">LysR family transcriptional regulator</fullName>
    </submittedName>
</protein>
<keyword evidence="4" id="KW-0804">Transcription</keyword>
<dbReference type="GO" id="GO:0000976">
    <property type="term" value="F:transcription cis-regulatory region binding"/>
    <property type="evidence" value="ECO:0007669"/>
    <property type="project" value="TreeGrafter"/>
</dbReference>
<dbReference type="PROSITE" id="PS50931">
    <property type="entry name" value="HTH_LYSR"/>
    <property type="match status" value="1"/>
</dbReference>
<comment type="caution">
    <text evidence="6">The sequence shown here is derived from an EMBL/GenBank/DDBJ whole genome shotgun (WGS) entry which is preliminary data.</text>
</comment>
<dbReference type="Gene3D" id="3.40.190.290">
    <property type="match status" value="1"/>
</dbReference>
<dbReference type="Gene3D" id="1.10.10.10">
    <property type="entry name" value="Winged helix-like DNA-binding domain superfamily/Winged helix DNA-binding domain"/>
    <property type="match status" value="1"/>
</dbReference>
<keyword evidence="3" id="KW-0238">DNA-binding</keyword>
<reference evidence="6 7" key="1">
    <citation type="submission" date="2014-11" db="EMBL/GenBank/DDBJ databases">
        <title>Genome sequencing of Pantoea rodasii ND03.</title>
        <authorList>
            <person name="Muhamad Yunos N.Y."/>
            <person name="Chan K.-G."/>
        </authorList>
    </citation>
    <scope>NUCLEOTIDE SEQUENCE [LARGE SCALE GENOMIC DNA]</scope>
    <source>
        <strain evidence="6 7">ND03</strain>
    </source>
</reference>
<name>A0A0B1R6U9_9GAMM</name>
<evidence type="ECO:0000259" key="5">
    <source>
        <dbReference type="PROSITE" id="PS50931"/>
    </source>
</evidence>
<dbReference type="InterPro" id="IPR005119">
    <property type="entry name" value="LysR_subst-bd"/>
</dbReference>
<evidence type="ECO:0000256" key="1">
    <source>
        <dbReference type="ARBA" id="ARBA00009437"/>
    </source>
</evidence>
<dbReference type="SUPFAM" id="SSF46785">
    <property type="entry name" value="Winged helix' DNA-binding domain"/>
    <property type="match status" value="1"/>
</dbReference>
<dbReference type="GO" id="GO:0003700">
    <property type="term" value="F:DNA-binding transcription factor activity"/>
    <property type="evidence" value="ECO:0007669"/>
    <property type="project" value="InterPro"/>
</dbReference>
<dbReference type="PANTHER" id="PTHR30126">
    <property type="entry name" value="HTH-TYPE TRANSCRIPTIONAL REGULATOR"/>
    <property type="match status" value="1"/>
</dbReference>
<dbReference type="Pfam" id="PF03466">
    <property type="entry name" value="LysR_substrate"/>
    <property type="match status" value="1"/>
</dbReference>
<dbReference type="Pfam" id="PF00126">
    <property type="entry name" value="HTH_1"/>
    <property type="match status" value="1"/>
</dbReference>
<evidence type="ECO:0000256" key="4">
    <source>
        <dbReference type="ARBA" id="ARBA00023163"/>
    </source>
</evidence>
<dbReference type="CDD" id="cd05466">
    <property type="entry name" value="PBP2_LTTR_substrate"/>
    <property type="match status" value="1"/>
</dbReference>
<evidence type="ECO:0000256" key="2">
    <source>
        <dbReference type="ARBA" id="ARBA00023015"/>
    </source>
</evidence>
<dbReference type="InterPro" id="IPR036390">
    <property type="entry name" value="WH_DNA-bd_sf"/>
</dbReference>
<proteinExistence type="inferred from homology"/>
<comment type="similarity">
    <text evidence="1">Belongs to the LysR transcriptional regulatory family.</text>
</comment>
<evidence type="ECO:0000313" key="7">
    <source>
        <dbReference type="Proteomes" id="UP000030853"/>
    </source>
</evidence>
<dbReference type="InterPro" id="IPR036388">
    <property type="entry name" value="WH-like_DNA-bd_sf"/>
</dbReference>
<dbReference type="RefSeq" id="WP_039329618.1">
    <property type="nucleotide sequence ID" value="NZ_JTJJ01000028.1"/>
</dbReference>
<dbReference type="AlphaFoldDB" id="A0A0B1R6U9"/>
<evidence type="ECO:0000313" key="6">
    <source>
        <dbReference type="EMBL" id="KHJ68743.1"/>
    </source>
</evidence>
<accession>A0A0B1R6U9</accession>
<organism evidence="6 7">
    <name type="scientific">Pantoea rodasii</name>
    <dbReference type="NCBI Taxonomy" id="1076549"/>
    <lineage>
        <taxon>Bacteria</taxon>
        <taxon>Pseudomonadati</taxon>
        <taxon>Pseudomonadota</taxon>
        <taxon>Gammaproteobacteria</taxon>
        <taxon>Enterobacterales</taxon>
        <taxon>Erwiniaceae</taxon>
        <taxon>Pantoea</taxon>
    </lineage>
</organism>
<sequence>MQTLPNLKLLQVFASVVENQGYSRAQQALNMTTPAISAYMSELETQLGFILCQRGRGGFTLTTKGEQFYRYSQEMLATLAGWQEQVETLKSEQGGTFSLGVVDATVTDSMLDLPAAIARFNQRFPAVFFNLSVRDPNELQQQLLEDRLDLAIGHFPLRASNLVTIPLYEELHWLYCSPEHPLAQGETDMRTVQQTGMVTRRYWNQQELNKRGFRQSNASVESIEAQLTLILSGRFIGYLPEHYASSWQLQGKLCRLLPEHFHFRAPFSFAFRRGRSRETLIRAMREILNPARKNSSES</sequence>
<keyword evidence="2" id="KW-0805">Transcription regulation</keyword>
<evidence type="ECO:0000256" key="3">
    <source>
        <dbReference type="ARBA" id="ARBA00023125"/>
    </source>
</evidence>
<dbReference type="EMBL" id="JTJJ01000028">
    <property type="protein sequence ID" value="KHJ68743.1"/>
    <property type="molecule type" value="Genomic_DNA"/>
</dbReference>
<dbReference type="InterPro" id="IPR000847">
    <property type="entry name" value="LysR_HTH_N"/>
</dbReference>